<evidence type="ECO:0000259" key="6">
    <source>
        <dbReference type="Pfam" id="PF01227"/>
    </source>
</evidence>
<feature type="domain" description="GTP cyclohydrolase I" evidence="6">
    <location>
        <begin position="30"/>
        <end position="202"/>
    </location>
</feature>
<dbReference type="GO" id="GO:0005737">
    <property type="term" value="C:cytoplasm"/>
    <property type="evidence" value="ECO:0007669"/>
    <property type="project" value="TreeGrafter"/>
</dbReference>
<dbReference type="EC" id="3.5.4.16" evidence="5"/>
<dbReference type="Gene3D" id="1.10.286.10">
    <property type="match status" value="1"/>
</dbReference>
<dbReference type="GO" id="GO:0008270">
    <property type="term" value="F:zinc ion binding"/>
    <property type="evidence" value="ECO:0007669"/>
    <property type="project" value="UniProtKB-UniRule"/>
</dbReference>
<dbReference type="PANTHER" id="PTHR11109:SF7">
    <property type="entry name" value="GTP CYCLOHYDROLASE 1"/>
    <property type="match status" value="1"/>
</dbReference>
<dbReference type="Pfam" id="PF01227">
    <property type="entry name" value="GTP_cyclohydroI"/>
    <property type="match status" value="1"/>
</dbReference>
<dbReference type="HAMAP" id="MF_00223">
    <property type="entry name" value="FolE"/>
    <property type="match status" value="1"/>
</dbReference>
<evidence type="ECO:0000256" key="4">
    <source>
        <dbReference type="ARBA" id="ARBA00022801"/>
    </source>
</evidence>
<comment type="subunit">
    <text evidence="5">Homopolymer.</text>
</comment>
<comment type="catalytic activity">
    <reaction evidence="1 5">
        <text>GTP + H2O = 7,8-dihydroneopterin 3'-triphosphate + formate + H(+)</text>
        <dbReference type="Rhea" id="RHEA:17473"/>
        <dbReference type="ChEBI" id="CHEBI:15377"/>
        <dbReference type="ChEBI" id="CHEBI:15378"/>
        <dbReference type="ChEBI" id="CHEBI:15740"/>
        <dbReference type="ChEBI" id="CHEBI:37565"/>
        <dbReference type="ChEBI" id="CHEBI:58462"/>
        <dbReference type="EC" id="3.5.4.16"/>
    </reaction>
</comment>
<keyword evidence="4 5" id="KW-0378">Hydrolase</keyword>
<comment type="caution">
    <text evidence="7">The sequence shown here is derived from an EMBL/GenBank/DDBJ whole genome shotgun (WGS) entry which is preliminary data.</text>
</comment>
<accession>A0A939T1A1</accession>
<evidence type="ECO:0000313" key="7">
    <source>
        <dbReference type="EMBL" id="MBO2447111.1"/>
    </source>
</evidence>
<dbReference type="NCBIfam" id="NF006826">
    <property type="entry name" value="PRK09347.1-3"/>
    <property type="match status" value="1"/>
</dbReference>
<protein>
    <recommendedName>
        <fullName evidence="5">GTP cyclohydrolase 1</fullName>
        <ecNumber evidence="5">3.5.4.16</ecNumber>
    </recommendedName>
    <alternativeName>
        <fullName evidence="5">GTP cyclohydrolase I</fullName>
        <shortName evidence="5">GTP-CH-I</shortName>
    </alternativeName>
</protein>
<dbReference type="RefSeq" id="WP_208254713.1">
    <property type="nucleotide sequence ID" value="NZ_JAGEOJ010000003.1"/>
</dbReference>
<dbReference type="PANTHER" id="PTHR11109">
    <property type="entry name" value="GTP CYCLOHYDROLASE I"/>
    <property type="match status" value="1"/>
</dbReference>
<dbReference type="GO" id="GO:0046654">
    <property type="term" value="P:tetrahydrofolate biosynthetic process"/>
    <property type="evidence" value="ECO:0007669"/>
    <property type="project" value="UniProtKB-UniRule"/>
</dbReference>
<feature type="binding site" evidence="5">
    <location>
        <position position="95"/>
    </location>
    <ligand>
        <name>Zn(2+)</name>
        <dbReference type="ChEBI" id="CHEBI:29105"/>
    </ligand>
</feature>
<dbReference type="PROSITE" id="PS00860">
    <property type="entry name" value="GTP_CYCLOHYDROL_1_2"/>
    <property type="match status" value="1"/>
</dbReference>
<evidence type="ECO:0000256" key="2">
    <source>
        <dbReference type="ARBA" id="ARBA00005080"/>
    </source>
</evidence>
<dbReference type="AlphaFoldDB" id="A0A939T1A1"/>
<feature type="binding site" evidence="5">
    <location>
        <position position="98"/>
    </location>
    <ligand>
        <name>Zn(2+)</name>
        <dbReference type="ChEBI" id="CHEBI:29105"/>
    </ligand>
</feature>
<keyword evidence="3 5" id="KW-0554">One-carbon metabolism</keyword>
<evidence type="ECO:0000256" key="1">
    <source>
        <dbReference type="ARBA" id="ARBA00001052"/>
    </source>
</evidence>
<keyword evidence="5" id="KW-0479">Metal-binding</keyword>
<name>A0A939T1A1_9ACTN</name>
<organism evidence="7 8">
    <name type="scientific">Actinomadura barringtoniae</name>
    <dbReference type="NCBI Taxonomy" id="1427535"/>
    <lineage>
        <taxon>Bacteria</taxon>
        <taxon>Bacillati</taxon>
        <taxon>Actinomycetota</taxon>
        <taxon>Actinomycetes</taxon>
        <taxon>Streptosporangiales</taxon>
        <taxon>Thermomonosporaceae</taxon>
        <taxon>Actinomadura</taxon>
    </lineage>
</organism>
<dbReference type="NCBIfam" id="NF006825">
    <property type="entry name" value="PRK09347.1-2"/>
    <property type="match status" value="1"/>
</dbReference>
<dbReference type="GO" id="GO:0003934">
    <property type="term" value="F:GTP cyclohydrolase I activity"/>
    <property type="evidence" value="ECO:0007669"/>
    <property type="project" value="UniProtKB-UniRule"/>
</dbReference>
<dbReference type="GO" id="GO:0006730">
    <property type="term" value="P:one-carbon metabolic process"/>
    <property type="evidence" value="ECO:0007669"/>
    <property type="project" value="UniProtKB-UniRule"/>
</dbReference>
<evidence type="ECO:0000256" key="3">
    <source>
        <dbReference type="ARBA" id="ARBA00022563"/>
    </source>
</evidence>
<dbReference type="InterPro" id="IPR043134">
    <property type="entry name" value="GTP-CH-I_N"/>
</dbReference>
<gene>
    <name evidence="5" type="primary">folE</name>
    <name evidence="7" type="ORF">J4573_08430</name>
</gene>
<reference evidence="7" key="1">
    <citation type="submission" date="2021-03" db="EMBL/GenBank/DDBJ databases">
        <authorList>
            <person name="Kanchanasin P."/>
            <person name="Saeng-In P."/>
            <person name="Phongsopitanun W."/>
            <person name="Yuki M."/>
            <person name="Kudo T."/>
            <person name="Ohkuma M."/>
            <person name="Tanasupawat S."/>
        </authorList>
    </citation>
    <scope>NUCLEOTIDE SEQUENCE</scope>
    <source>
        <strain evidence="7">GKU 128</strain>
    </source>
</reference>
<dbReference type="GO" id="GO:0006729">
    <property type="term" value="P:tetrahydrobiopterin biosynthetic process"/>
    <property type="evidence" value="ECO:0007669"/>
    <property type="project" value="TreeGrafter"/>
</dbReference>
<sequence length="206" mass="22456">MTAPSDVAAGDVAPLPISSALGTRNLPAAERAAADLLIALGVDLDDESRSKTPGRMARAFDELLTPRRFDLTTFPNDEGYQQLVIEREIGFTSLCEHHFLPFTGHAYVAYLPGERILGLSKLARVVELFAHKPQVQERLTQQVADWLNQHLHPKGVGVVLVAEHLCMTLRGARATGSSTVTSALHGLLLNDARAREEFFSLANIHA</sequence>
<dbReference type="Gene3D" id="3.30.1130.10">
    <property type="match status" value="1"/>
</dbReference>
<evidence type="ECO:0000313" key="8">
    <source>
        <dbReference type="Proteomes" id="UP000669179"/>
    </source>
</evidence>
<keyword evidence="5" id="KW-0342">GTP-binding</keyword>
<dbReference type="FunFam" id="3.30.1130.10:FF:000001">
    <property type="entry name" value="GTP cyclohydrolase 1"/>
    <property type="match status" value="1"/>
</dbReference>
<dbReference type="SUPFAM" id="SSF55620">
    <property type="entry name" value="Tetrahydrobiopterin biosynthesis enzymes-like"/>
    <property type="match status" value="1"/>
</dbReference>
<proteinExistence type="inferred from homology"/>
<evidence type="ECO:0000256" key="5">
    <source>
        <dbReference type="HAMAP-Rule" id="MF_00223"/>
    </source>
</evidence>
<dbReference type="InterPro" id="IPR020602">
    <property type="entry name" value="GTP_CycHdrlase_I_dom"/>
</dbReference>
<dbReference type="InterPro" id="IPR018234">
    <property type="entry name" value="GTP_CycHdrlase_I_CS"/>
</dbReference>
<keyword evidence="5" id="KW-0547">Nucleotide-binding</keyword>
<keyword evidence="5" id="KW-0862">Zinc</keyword>
<dbReference type="GO" id="GO:0005525">
    <property type="term" value="F:GTP binding"/>
    <property type="evidence" value="ECO:0007669"/>
    <property type="project" value="UniProtKB-KW"/>
</dbReference>
<keyword evidence="8" id="KW-1185">Reference proteome</keyword>
<comment type="pathway">
    <text evidence="2 5">Cofactor biosynthesis; 7,8-dihydroneopterin triphosphate biosynthesis; 7,8-dihydroneopterin triphosphate from GTP: step 1/1.</text>
</comment>
<dbReference type="InterPro" id="IPR043133">
    <property type="entry name" value="GTP-CH-I_C/QueF"/>
</dbReference>
<feature type="binding site" evidence="5">
    <location>
        <position position="166"/>
    </location>
    <ligand>
        <name>Zn(2+)</name>
        <dbReference type="ChEBI" id="CHEBI:29105"/>
    </ligand>
</feature>
<comment type="similarity">
    <text evidence="5">Belongs to the GTP cyclohydrolase I family.</text>
</comment>
<dbReference type="PROSITE" id="PS00859">
    <property type="entry name" value="GTP_CYCLOHYDROL_1_1"/>
    <property type="match status" value="1"/>
</dbReference>
<dbReference type="EMBL" id="JAGEOJ010000003">
    <property type="protein sequence ID" value="MBO2447111.1"/>
    <property type="molecule type" value="Genomic_DNA"/>
</dbReference>
<dbReference type="InterPro" id="IPR001474">
    <property type="entry name" value="GTP_CycHdrlase_I"/>
</dbReference>
<dbReference type="Proteomes" id="UP000669179">
    <property type="component" value="Unassembled WGS sequence"/>
</dbReference>